<organism evidence="1 2">
    <name type="scientific">Dactylosporangium matsuzakiense</name>
    <dbReference type="NCBI Taxonomy" id="53360"/>
    <lineage>
        <taxon>Bacteria</taxon>
        <taxon>Bacillati</taxon>
        <taxon>Actinomycetota</taxon>
        <taxon>Actinomycetes</taxon>
        <taxon>Micromonosporales</taxon>
        <taxon>Micromonosporaceae</taxon>
        <taxon>Dactylosporangium</taxon>
    </lineage>
</organism>
<dbReference type="Gene3D" id="3.40.50.280">
    <property type="entry name" value="Cobalamin-binding domain"/>
    <property type="match status" value="1"/>
</dbReference>
<evidence type="ECO:0008006" key="3">
    <source>
        <dbReference type="Google" id="ProtNLM"/>
    </source>
</evidence>
<evidence type="ECO:0000313" key="1">
    <source>
        <dbReference type="EMBL" id="GLL00742.1"/>
    </source>
</evidence>
<evidence type="ECO:0000313" key="2">
    <source>
        <dbReference type="Proteomes" id="UP001143480"/>
    </source>
</evidence>
<reference evidence="1" key="1">
    <citation type="journal article" date="2014" name="Int. J. Syst. Evol. Microbiol.">
        <title>Complete genome sequence of Corynebacterium casei LMG S-19264T (=DSM 44701T), isolated from a smear-ripened cheese.</title>
        <authorList>
            <consortium name="US DOE Joint Genome Institute (JGI-PGF)"/>
            <person name="Walter F."/>
            <person name="Albersmeier A."/>
            <person name="Kalinowski J."/>
            <person name="Ruckert C."/>
        </authorList>
    </citation>
    <scope>NUCLEOTIDE SEQUENCE</scope>
    <source>
        <strain evidence="1">VKM Ac-1321</strain>
    </source>
</reference>
<dbReference type="RefSeq" id="WP_261961350.1">
    <property type="nucleotide sequence ID" value="NZ_BAAAXA010000001.1"/>
</dbReference>
<dbReference type="EMBL" id="BSFP01000010">
    <property type="protein sequence ID" value="GLL00742.1"/>
    <property type="molecule type" value="Genomic_DNA"/>
</dbReference>
<proteinExistence type="predicted"/>
<dbReference type="AlphaFoldDB" id="A0A9W6KH10"/>
<gene>
    <name evidence="1" type="ORF">GCM10017581_024830</name>
</gene>
<sequence length="213" mass="22147">MRLLDLLDAARDLDCGAVAGIVVTLTAQHGVAETWTGACVPALRRLAAGPDRPGRPIDIAAEHTLSVGIARGLDLVSAPRHDDIRSNHVLLACAPGEQHDLALKALSAALFERRVGTFALGASLPWESLFMATERTAPGAVVVWSQTADTADVAGLLTVAGCFPDTAFHAGGPGWLAAGVVPRLTRAGLSYLTSLDLAVSACARVREPLDMEA</sequence>
<reference evidence="1" key="2">
    <citation type="submission" date="2023-01" db="EMBL/GenBank/DDBJ databases">
        <authorList>
            <person name="Sun Q."/>
            <person name="Evtushenko L."/>
        </authorList>
    </citation>
    <scope>NUCLEOTIDE SEQUENCE</scope>
    <source>
        <strain evidence="1">VKM Ac-1321</strain>
    </source>
</reference>
<accession>A0A9W6KH10</accession>
<comment type="caution">
    <text evidence="1">The sequence shown here is derived from an EMBL/GenBank/DDBJ whole genome shotgun (WGS) entry which is preliminary data.</text>
</comment>
<dbReference type="Proteomes" id="UP001143480">
    <property type="component" value="Unassembled WGS sequence"/>
</dbReference>
<name>A0A9W6KH10_9ACTN</name>
<protein>
    <recommendedName>
        <fullName evidence="3">B12 binding protein</fullName>
    </recommendedName>
</protein>
<keyword evidence="2" id="KW-1185">Reference proteome</keyword>